<dbReference type="AlphaFoldDB" id="A0A2V2NID6"/>
<name>A0A2V2NID6_9EURY</name>
<evidence type="ECO:0000313" key="7">
    <source>
        <dbReference type="EMBL" id="PWR75381.1"/>
    </source>
</evidence>
<dbReference type="PANTHER" id="PTHR34583:SF2">
    <property type="entry name" value="ANTIPORTER SUBUNIT MNHC2-RELATED"/>
    <property type="match status" value="1"/>
</dbReference>
<protein>
    <submittedName>
        <fullName evidence="7">Cation:proton antiporter</fullName>
    </submittedName>
</protein>
<dbReference type="RefSeq" id="WP_109939900.1">
    <property type="nucleotide sequence ID" value="NZ_CP176366.1"/>
</dbReference>
<comment type="caution">
    <text evidence="7">The sequence shown here is derived from an EMBL/GenBank/DDBJ whole genome shotgun (WGS) entry which is preliminary data.</text>
</comment>
<proteinExistence type="predicted"/>
<keyword evidence="4 6" id="KW-1133">Transmembrane helix</keyword>
<evidence type="ECO:0000256" key="4">
    <source>
        <dbReference type="ARBA" id="ARBA00022989"/>
    </source>
</evidence>
<dbReference type="GO" id="GO:0005886">
    <property type="term" value="C:plasma membrane"/>
    <property type="evidence" value="ECO:0007669"/>
    <property type="project" value="UniProtKB-SubCell"/>
</dbReference>
<dbReference type="InterPro" id="IPR050601">
    <property type="entry name" value="CPA3_antiporter_subunitC"/>
</dbReference>
<evidence type="ECO:0000256" key="1">
    <source>
        <dbReference type="ARBA" id="ARBA00004651"/>
    </source>
</evidence>
<dbReference type="InterPro" id="IPR039428">
    <property type="entry name" value="NUOK/Mnh_C1-like"/>
</dbReference>
<evidence type="ECO:0000256" key="3">
    <source>
        <dbReference type="ARBA" id="ARBA00022692"/>
    </source>
</evidence>
<dbReference type="OrthoDB" id="18006at2157"/>
<keyword evidence="2" id="KW-1003">Cell membrane</keyword>
<evidence type="ECO:0000256" key="6">
    <source>
        <dbReference type="SAM" id="Phobius"/>
    </source>
</evidence>
<keyword evidence="3 6" id="KW-0812">Transmembrane</keyword>
<dbReference type="Proteomes" id="UP000245934">
    <property type="component" value="Unassembled WGS sequence"/>
</dbReference>
<feature type="transmembrane region" description="Helical" evidence="6">
    <location>
        <begin position="30"/>
        <end position="52"/>
    </location>
</feature>
<keyword evidence="8" id="KW-1185">Reference proteome</keyword>
<evidence type="ECO:0000313" key="8">
    <source>
        <dbReference type="Proteomes" id="UP000245934"/>
    </source>
</evidence>
<dbReference type="EMBL" id="QGMZ01000010">
    <property type="protein sequence ID" value="PWR75381.1"/>
    <property type="molecule type" value="Genomic_DNA"/>
</dbReference>
<evidence type="ECO:0000256" key="2">
    <source>
        <dbReference type="ARBA" id="ARBA00022475"/>
    </source>
</evidence>
<dbReference type="Gene3D" id="1.10.287.3510">
    <property type="match status" value="1"/>
</dbReference>
<reference evidence="7 8" key="1">
    <citation type="submission" date="2018-05" db="EMBL/GenBank/DDBJ databases">
        <title>Draft genome of Methanospirillum stamsii Pt1.</title>
        <authorList>
            <person name="Dueholm M.S."/>
            <person name="Nielsen P.H."/>
            <person name="Bakmann L.F."/>
            <person name="Otzen D.E."/>
        </authorList>
    </citation>
    <scope>NUCLEOTIDE SEQUENCE [LARGE SCALE GENOMIC DNA]</scope>
    <source>
        <strain evidence="7 8">Pt1</strain>
    </source>
</reference>
<keyword evidence="5 6" id="KW-0472">Membrane</keyword>
<gene>
    <name evidence="7" type="ORF">DLD82_04390</name>
</gene>
<evidence type="ECO:0000256" key="5">
    <source>
        <dbReference type="ARBA" id="ARBA00023136"/>
    </source>
</evidence>
<accession>A0A2V2NID6</accession>
<sequence length="114" mass="12560">MIDNLPFLVVAITILLGLYAILLRKDLIKMIMGISLLESGVNLFLIALGYRWDSIAPIFTGAPSLAMVMPTVQALTLTSIVIGVATLALLLSMVMIIYRYYRTTDVREVTKLQG</sequence>
<organism evidence="7 8">
    <name type="scientific">Methanospirillum stamsii</name>
    <dbReference type="NCBI Taxonomy" id="1277351"/>
    <lineage>
        <taxon>Archaea</taxon>
        <taxon>Methanobacteriati</taxon>
        <taxon>Methanobacteriota</taxon>
        <taxon>Stenosarchaea group</taxon>
        <taxon>Methanomicrobia</taxon>
        <taxon>Methanomicrobiales</taxon>
        <taxon>Methanospirillaceae</taxon>
        <taxon>Methanospirillum</taxon>
    </lineage>
</organism>
<comment type="subcellular location">
    <subcellularLocation>
        <location evidence="1">Cell membrane</location>
        <topology evidence="1">Multi-pass membrane protein</topology>
    </subcellularLocation>
</comment>
<feature type="transmembrane region" description="Helical" evidence="6">
    <location>
        <begin position="72"/>
        <end position="98"/>
    </location>
</feature>
<dbReference type="GeneID" id="97609700"/>
<feature type="transmembrane region" description="Helical" evidence="6">
    <location>
        <begin position="6"/>
        <end position="23"/>
    </location>
</feature>
<dbReference type="Pfam" id="PF00420">
    <property type="entry name" value="Oxidored_q2"/>
    <property type="match status" value="1"/>
</dbReference>
<dbReference type="PANTHER" id="PTHR34583">
    <property type="entry name" value="ANTIPORTER SUBUNIT MNHC2-RELATED"/>
    <property type="match status" value="1"/>
</dbReference>